<keyword evidence="2" id="KW-0812">Transmembrane</keyword>
<protein>
    <submittedName>
        <fullName evidence="3">Uncharacterized protein</fullName>
    </submittedName>
</protein>
<evidence type="ECO:0000313" key="3">
    <source>
        <dbReference type="EMBL" id="KAF2451571.1"/>
    </source>
</evidence>
<dbReference type="EMBL" id="MU001492">
    <property type="protein sequence ID" value="KAF2451571.1"/>
    <property type="molecule type" value="Genomic_DNA"/>
</dbReference>
<feature type="transmembrane region" description="Helical" evidence="2">
    <location>
        <begin position="31"/>
        <end position="50"/>
    </location>
</feature>
<evidence type="ECO:0000256" key="1">
    <source>
        <dbReference type="SAM" id="MobiDB-lite"/>
    </source>
</evidence>
<dbReference type="Proteomes" id="UP000799764">
    <property type="component" value="Unassembled WGS sequence"/>
</dbReference>
<comment type="caution">
    <text evidence="3">The sequence shown here is derived from an EMBL/GenBank/DDBJ whole genome shotgun (WGS) entry which is preliminary data.</text>
</comment>
<keyword evidence="4" id="KW-1185">Reference proteome</keyword>
<dbReference type="AlphaFoldDB" id="A0A9P4PZ75"/>
<keyword evidence="2" id="KW-1133">Transmembrane helix</keyword>
<sequence length="211" mass="23494">MSEKTAPPTGDCARHDNDDNNKAPAMSSHRALLTLVAFLALPLGLVYMMSHCGHFTPSTSAPAHYHPGFRHPHATTQAKQTKHSMLENIAKLMAEASTSPPIPHMQMRFCAGADLQNCASYAYNQGCTKVEEQRVLSIAEPGMFEGRFSACTVYRRGVQDCETEEEDSFKHIKEFVVNWDTPDEDEEYASNGVVPLLQKEWISDIGSFKCR</sequence>
<keyword evidence="2" id="KW-0472">Membrane</keyword>
<feature type="region of interest" description="Disordered" evidence="1">
    <location>
        <begin position="1"/>
        <end position="23"/>
    </location>
</feature>
<evidence type="ECO:0000256" key="2">
    <source>
        <dbReference type="SAM" id="Phobius"/>
    </source>
</evidence>
<organism evidence="3 4">
    <name type="scientific">Karstenula rhodostoma CBS 690.94</name>
    <dbReference type="NCBI Taxonomy" id="1392251"/>
    <lineage>
        <taxon>Eukaryota</taxon>
        <taxon>Fungi</taxon>
        <taxon>Dikarya</taxon>
        <taxon>Ascomycota</taxon>
        <taxon>Pezizomycotina</taxon>
        <taxon>Dothideomycetes</taxon>
        <taxon>Pleosporomycetidae</taxon>
        <taxon>Pleosporales</taxon>
        <taxon>Massarineae</taxon>
        <taxon>Didymosphaeriaceae</taxon>
        <taxon>Karstenula</taxon>
    </lineage>
</organism>
<proteinExistence type="predicted"/>
<accession>A0A9P4PZ75</accession>
<gene>
    <name evidence="3" type="ORF">P171DRAFT_426078</name>
</gene>
<name>A0A9P4PZ75_9PLEO</name>
<dbReference type="OrthoDB" id="3761212at2759"/>
<evidence type="ECO:0000313" key="4">
    <source>
        <dbReference type="Proteomes" id="UP000799764"/>
    </source>
</evidence>
<reference evidence="3" key="1">
    <citation type="journal article" date="2020" name="Stud. Mycol.">
        <title>101 Dothideomycetes genomes: a test case for predicting lifestyles and emergence of pathogens.</title>
        <authorList>
            <person name="Haridas S."/>
            <person name="Albert R."/>
            <person name="Binder M."/>
            <person name="Bloem J."/>
            <person name="Labutti K."/>
            <person name="Salamov A."/>
            <person name="Andreopoulos B."/>
            <person name="Baker S."/>
            <person name="Barry K."/>
            <person name="Bills G."/>
            <person name="Bluhm B."/>
            <person name="Cannon C."/>
            <person name="Castanera R."/>
            <person name="Culley D."/>
            <person name="Daum C."/>
            <person name="Ezra D."/>
            <person name="Gonzalez J."/>
            <person name="Henrissat B."/>
            <person name="Kuo A."/>
            <person name="Liang C."/>
            <person name="Lipzen A."/>
            <person name="Lutzoni F."/>
            <person name="Magnuson J."/>
            <person name="Mondo S."/>
            <person name="Nolan M."/>
            <person name="Ohm R."/>
            <person name="Pangilinan J."/>
            <person name="Park H.-J."/>
            <person name="Ramirez L."/>
            <person name="Alfaro M."/>
            <person name="Sun H."/>
            <person name="Tritt A."/>
            <person name="Yoshinaga Y."/>
            <person name="Zwiers L.-H."/>
            <person name="Turgeon B."/>
            <person name="Goodwin S."/>
            <person name="Spatafora J."/>
            <person name="Crous P."/>
            <person name="Grigoriev I."/>
        </authorList>
    </citation>
    <scope>NUCLEOTIDE SEQUENCE</scope>
    <source>
        <strain evidence="3">CBS 690.94</strain>
    </source>
</reference>
<feature type="compositionally biased region" description="Basic and acidic residues" evidence="1">
    <location>
        <begin position="12"/>
        <end position="21"/>
    </location>
</feature>